<dbReference type="Gene3D" id="3.30.450.20">
    <property type="entry name" value="PAS domain"/>
    <property type="match status" value="4"/>
</dbReference>
<dbReference type="SMART" id="SM00091">
    <property type="entry name" value="PAS"/>
    <property type="match status" value="4"/>
</dbReference>
<evidence type="ECO:0000256" key="3">
    <source>
        <dbReference type="ARBA" id="ARBA00006402"/>
    </source>
</evidence>
<dbReference type="EC" id="2.7.13.3" evidence="4"/>
<dbReference type="Pfam" id="PF08448">
    <property type="entry name" value="PAS_4"/>
    <property type="match status" value="2"/>
</dbReference>
<accession>A0A951Q3T1</accession>
<protein>
    <recommendedName>
        <fullName evidence="13">Circadian input-output histidine kinase CikA</fullName>
        <ecNumber evidence="4">2.7.13.3</ecNumber>
    </recommendedName>
</protein>
<keyword evidence="7" id="KW-0547">Nucleotide-binding</keyword>
<evidence type="ECO:0000256" key="5">
    <source>
        <dbReference type="ARBA" id="ARBA00022553"/>
    </source>
</evidence>
<dbReference type="Gene3D" id="3.40.50.2300">
    <property type="match status" value="1"/>
</dbReference>
<keyword evidence="12" id="KW-0131">Cell cycle</keyword>
<name>A0A951Q3T1_9NOST</name>
<dbReference type="InterPro" id="IPR013656">
    <property type="entry name" value="PAS_4"/>
</dbReference>
<dbReference type="CDD" id="cd00130">
    <property type="entry name" value="PAS"/>
    <property type="match status" value="4"/>
</dbReference>
<dbReference type="GO" id="GO:0000155">
    <property type="term" value="F:phosphorelay sensor kinase activity"/>
    <property type="evidence" value="ECO:0007669"/>
    <property type="project" value="InterPro"/>
</dbReference>
<feature type="domain" description="PAC" evidence="19">
    <location>
        <begin position="509"/>
        <end position="561"/>
    </location>
</feature>
<feature type="domain" description="Histidine kinase" evidence="16">
    <location>
        <begin position="579"/>
        <end position="796"/>
    </location>
</feature>
<dbReference type="Pfam" id="PF08447">
    <property type="entry name" value="PAS_3"/>
    <property type="match status" value="2"/>
</dbReference>
<feature type="domain" description="PAC" evidence="19">
    <location>
        <begin position="132"/>
        <end position="184"/>
    </location>
</feature>
<keyword evidence="5 14" id="KW-0597">Phosphoprotein</keyword>
<dbReference type="PANTHER" id="PTHR43047:SF72">
    <property type="entry name" value="OSMOSENSING HISTIDINE PROTEIN KINASE SLN1"/>
    <property type="match status" value="1"/>
</dbReference>
<evidence type="ECO:0000256" key="4">
    <source>
        <dbReference type="ARBA" id="ARBA00012438"/>
    </source>
</evidence>
<dbReference type="GO" id="GO:0009927">
    <property type="term" value="F:histidine phosphotransfer kinase activity"/>
    <property type="evidence" value="ECO:0007669"/>
    <property type="project" value="TreeGrafter"/>
</dbReference>
<dbReference type="Proteomes" id="UP000715781">
    <property type="component" value="Unassembled WGS sequence"/>
</dbReference>
<evidence type="ECO:0000256" key="8">
    <source>
        <dbReference type="ARBA" id="ARBA00022777"/>
    </source>
</evidence>
<evidence type="ECO:0000256" key="6">
    <source>
        <dbReference type="ARBA" id="ARBA00022679"/>
    </source>
</evidence>
<dbReference type="FunFam" id="3.30.450.20:FF:000099">
    <property type="entry name" value="Sensory box sensor histidine kinase"/>
    <property type="match status" value="2"/>
</dbReference>
<evidence type="ECO:0000256" key="12">
    <source>
        <dbReference type="ARBA" id="ARBA00023306"/>
    </source>
</evidence>
<dbReference type="PROSITE" id="PS50113">
    <property type="entry name" value="PAC"/>
    <property type="match status" value="4"/>
</dbReference>
<keyword evidence="10" id="KW-0902">Two-component regulatory system</keyword>
<evidence type="ECO:0000313" key="20">
    <source>
        <dbReference type="EMBL" id="MBW4565449.1"/>
    </source>
</evidence>
<dbReference type="Pfam" id="PF02518">
    <property type="entry name" value="HATPase_c"/>
    <property type="match status" value="1"/>
</dbReference>
<evidence type="ECO:0000256" key="14">
    <source>
        <dbReference type="PROSITE-ProRule" id="PRU00169"/>
    </source>
</evidence>
<dbReference type="GO" id="GO:0005524">
    <property type="term" value="F:ATP binding"/>
    <property type="evidence" value="ECO:0007669"/>
    <property type="project" value="UniProtKB-KW"/>
</dbReference>
<feature type="domain" description="PAS" evidence="18">
    <location>
        <begin position="185"/>
        <end position="255"/>
    </location>
</feature>
<dbReference type="AlphaFoldDB" id="A0A951Q3T1"/>
<evidence type="ECO:0000256" key="15">
    <source>
        <dbReference type="SAM" id="MobiDB-lite"/>
    </source>
</evidence>
<feature type="domain" description="PAC" evidence="19">
    <location>
        <begin position="380"/>
        <end position="435"/>
    </location>
</feature>
<dbReference type="Gene3D" id="3.30.565.10">
    <property type="entry name" value="Histidine kinase-like ATPase, C-terminal domain"/>
    <property type="match status" value="1"/>
</dbReference>
<dbReference type="Pfam" id="PF00512">
    <property type="entry name" value="HisKA"/>
    <property type="match status" value="1"/>
</dbReference>
<evidence type="ECO:0000256" key="11">
    <source>
        <dbReference type="ARBA" id="ARBA00023136"/>
    </source>
</evidence>
<dbReference type="PRINTS" id="PR00344">
    <property type="entry name" value="BCTRLSENSOR"/>
</dbReference>
<evidence type="ECO:0000256" key="2">
    <source>
        <dbReference type="ARBA" id="ARBA00004370"/>
    </source>
</evidence>
<feature type="domain" description="PAS" evidence="18">
    <location>
        <begin position="311"/>
        <end position="381"/>
    </location>
</feature>
<dbReference type="PROSITE" id="PS50109">
    <property type="entry name" value="HIS_KIN"/>
    <property type="match status" value="1"/>
</dbReference>
<dbReference type="NCBIfam" id="TIGR00229">
    <property type="entry name" value="sensory_box"/>
    <property type="match status" value="4"/>
</dbReference>
<dbReference type="SUPFAM" id="SSF52172">
    <property type="entry name" value="CheY-like"/>
    <property type="match status" value="1"/>
</dbReference>
<feature type="domain" description="Response regulatory" evidence="17">
    <location>
        <begin position="821"/>
        <end position="937"/>
    </location>
</feature>
<dbReference type="InterPro" id="IPR000700">
    <property type="entry name" value="PAS-assoc_C"/>
</dbReference>
<dbReference type="InterPro" id="IPR003594">
    <property type="entry name" value="HATPase_dom"/>
</dbReference>
<dbReference type="InterPro" id="IPR013655">
    <property type="entry name" value="PAS_fold_3"/>
</dbReference>
<evidence type="ECO:0000259" key="18">
    <source>
        <dbReference type="PROSITE" id="PS50112"/>
    </source>
</evidence>
<keyword evidence="6" id="KW-0808">Transferase</keyword>
<feature type="region of interest" description="Disordered" evidence="15">
    <location>
        <begin position="1"/>
        <end position="30"/>
    </location>
</feature>
<evidence type="ECO:0000259" key="16">
    <source>
        <dbReference type="PROSITE" id="PS50109"/>
    </source>
</evidence>
<evidence type="ECO:0000259" key="17">
    <source>
        <dbReference type="PROSITE" id="PS50110"/>
    </source>
</evidence>
<dbReference type="SUPFAM" id="SSF55785">
    <property type="entry name" value="PYP-like sensor domain (PAS domain)"/>
    <property type="match status" value="4"/>
</dbReference>
<keyword evidence="11" id="KW-0472">Membrane</keyword>
<dbReference type="CDD" id="cd00156">
    <property type="entry name" value="REC"/>
    <property type="match status" value="1"/>
</dbReference>
<dbReference type="PANTHER" id="PTHR43047">
    <property type="entry name" value="TWO-COMPONENT HISTIDINE PROTEIN KINASE"/>
    <property type="match status" value="1"/>
</dbReference>
<dbReference type="InterPro" id="IPR000014">
    <property type="entry name" value="PAS"/>
</dbReference>
<dbReference type="CDD" id="cd16922">
    <property type="entry name" value="HATPase_EvgS-ArcB-TorS-like"/>
    <property type="match status" value="1"/>
</dbReference>
<evidence type="ECO:0000256" key="13">
    <source>
        <dbReference type="ARBA" id="ARBA00074306"/>
    </source>
</evidence>
<keyword evidence="8" id="KW-0418">Kinase</keyword>
<keyword evidence="9" id="KW-0067">ATP-binding</keyword>
<gene>
    <name evidence="20" type="ORF">KME32_31065</name>
</gene>
<dbReference type="FunFam" id="3.30.565.10:FF:000010">
    <property type="entry name" value="Sensor histidine kinase RcsC"/>
    <property type="match status" value="1"/>
</dbReference>
<dbReference type="InterPro" id="IPR035965">
    <property type="entry name" value="PAS-like_dom_sf"/>
</dbReference>
<dbReference type="InterPro" id="IPR001610">
    <property type="entry name" value="PAC"/>
</dbReference>
<feature type="domain" description="PAS" evidence="18">
    <location>
        <begin position="436"/>
        <end position="506"/>
    </location>
</feature>
<dbReference type="GO" id="GO:0005886">
    <property type="term" value="C:plasma membrane"/>
    <property type="evidence" value="ECO:0007669"/>
    <property type="project" value="TreeGrafter"/>
</dbReference>
<dbReference type="InterPro" id="IPR011006">
    <property type="entry name" value="CheY-like_superfamily"/>
</dbReference>
<comment type="subcellular location">
    <subcellularLocation>
        <location evidence="2">Membrane</location>
    </subcellularLocation>
</comment>
<dbReference type="Pfam" id="PF00072">
    <property type="entry name" value="Response_reg"/>
    <property type="match status" value="1"/>
</dbReference>
<evidence type="ECO:0000256" key="9">
    <source>
        <dbReference type="ARBA" id="ARBA00022840"/>
    </source>
</evidence>
<evidence type="ECO:0000256" key="10">
    <source>
        <dbReference type="ARBA" id="ARBA00023012"/>
    </source>
</evidence>
<dbReference type="FunFam" id="1.10.287.130:FF:000038">
    <property type="entry name" value="Sensory transduction histidine kinase"/>
    <property type="match status" value="1"/>
</dbReference>
<comment type="similarity">
    <text evidence="3">In the N-terminal section; belongs to the phytochrome family.</text>
</comment>
<reference evidence="20" key="1">
    <citation type="submission" date="2021-05" db="EMBL/GenBank/DDBJ databases">
        <authorList>
            <person name="Pietrasiak N."/>
            <person name="Ward R."/>
            <person name="Stajich J.E."/>
            <person name="Kurbessoian T."/>
        </authorList>
    </citation>
    <scope>NUCLEOTIDE SEQUENCE</scope>
    <source>
        <strain evidence="20">JT2-VF2</strain>
    </source>
</reference>
<feature type="domain" description="PAC" evidence="19">
    <location>
        <begin position="258"/>
        <end position="310"/>
    </location>
</feature>
<dbReference type="SUPFAM" id="SSF55874">
    <property type="entry name" value="ATPase domain of HSP90 chaperone/DNA topoisomerase II/histidine kinase"/>
    <property type="match status" value="1"/>
</dbReference>
<dbReference type="PROSITE" id="PS50110">
    <property type="entry name" value="RESPONSE_REGULATORY"/>
    <property type="match status" value="1"/>
</dbReference>
<sequence>MSEIFPSENFQANERPDSMSQMPQANPQDALKPKEAQFNGAIGEPMRANTHINSEINQHQSEVHLRQSIEYAPVAIAIFDQQMRYLAVSRKWLEEYSLTNDIIGRSHYEIFPDIPKEWKQIHQQCLAGAIEQRHEDSYLRADGSVEWVRWSLRPWYMASGEIGGIMMFSENITQRKQSEIALRHNEERYRFLVIATSQIVWTVPPDGIVACDLPAWRKFTGQTLNELWGWGWLEAIHPDDRSLTAEAWEMAVKNGSRYEVEHRLRRHDGEYRYMVARGVPVLEADGSIREWVGTHTDIHDRKQAEVALRENNALLRSILESTPDFIVVKDCQGRHVALNSNLANFMGKSNEEIIGKDDTEVLPLEVAREIMAKDQQVIATGMTLTYEENVYHGEISSTFLTTKAPWQDAHGNILGVIATTRNISDRKEVELALQQSEERFRSLIEATSQIVWSTDAEGGFVTDQPQWRAFTGQTVEEIQGWGWLNTIHPEDQKYAAETWLAALAKRTVYEIEVRLRRYDGEYRYLNVRGVPILNADNSVREWVGANIDITERKQAELVLAQAKEAAEAASHAKSEFLANMSHELRTPLNGILGYAQILQRSKHLNEDERSRIDVIYQCGSHLLTLINDILDLSKIEAQKVELMNSDFHFPAFLQGVAEMCRIRAELKGIQFRHQLALELPVAIHADEKRLRQVLINLLSNAIKFTDAGSVTFTISYASEGKIRFEVRDSGVGIPQEKLQAIFQPFEQAGDRRRQTEGTGLGLAISQRIVQLMGSTIQVQSEIGVGSIFWFEVNLPEAQEWVRTSQADDYGQIIGIKDRKPKILVVDDKWENRSVINNLLSPIGFDVTEANDGEQGWQKILEIQPDLVITDLLMPKLDGFELIARIRQSQTHKHIIIIVSSASVFESDQHRSIEAGGDDFMPKPVQAIALFQKLRHYLKLEWIYEEKKPDNESQKDNFELVFPPVAEIEILHELVMKGNFKGIIKQAALITQMDNKYIPFAKQLHQLAKGFQDQEILALLKFHN</sequence>
<comment type="caution">
    <text evidence="20">The sequence shown here is derived from an EMBL/GenBank/DDBJ whole genome shotgun (WGS) entry which is preliminary data.</text>
</comment>
<dbReference type="InterPro" id="IPR001789">
    <property type="entry name" value="Sig_transdc_resp-reg_receiver"/>
</dbReference>
<dbReference type="SMART" id="SM00086">
    <property type="entry name" value="PAC"/>
    <property type="match status" value="3"/>
</dbReference>
<evidence type="ECO:0000313" key="21">
    <source>
        <dbReference type="Proteomes" id="UP000715781"/>
    </source>
</evidence>
<dbReference type="SMART" id="SM00387">
    <property type="entry name" value="HATPase_c"/>
    <property type="match status" value="1"/>
</dbReference>
<feature type="modified residue" description="4-aspartylphosphate" evidence="14">
    <location>
        <position position="870"/>
    </location>
</feature>
<dbReference type="InterPro" id="IPR036890">
    <property type="entry name" value="HATPase_C_sf"/>
</dbReference>
<dbReference type="InterPro" id="IPR036097">
    <property type="entry name" value="HisK_dim/P_sf"/>
</dbReference>
<dbReference type="InterPro" id="IPR003661">
    <property type="entry name" value="HisK_dim/P_dom"/>
</dbReference>
<dbReference type="Gene3D" id="1.10.287.130">
    <property type="match status" value="1"/>
</dbReference>
<dbReference type="EMBL" id="JAHHHN010000037">
    <property type="protein sequence ID" value="MBW4565449.1"/>
    <property type="molecule type" value="Genomic_DNA"/>
</dbReference>
<comment type="catalytic activity">
    <reaction evidence="1">
        <text>ATP + protein L-histidine = ADP + protein N-phospho-L-histidine.</text>
        <dbReference type="EC" id="2.7.13.3"/>
    </reaction>
</comment>
<dbReference type="InterPro" id="IPR005467">
    <property type="entry name" value="His_kinase_dom"/>
</dbReference>
<dbReference type="PROSITE" id="PS50112">
    <property type="entry name" value="PAS"/>
    <property type="match status" value="3"/>
</dbReference>
<dbReference type="SMART" id="SM00448">
    <property type="entry name" value="REC"/>
    <property type="match status" value="1"/>
</dbReference>
<dbReference type="InterPro" id="IPR004358">
    <property type="entry name" value="Sig_transdc_His_kin-like_C"/>
</dbReference>
<evidence type="ECO:0000259" key="19">
    <source>
        <dbReference type="PROSITE" id="PS50113"/>
    </source>
</evidence>
<evidence type="ECO:0000256" key="7">
    <source>
        <dbReference type="ARBA" id="ARBA00022741"/>
    </source>
</evidence>
<dbReference type="CDD" id="cd00082">
    <property type="entry name" value="HisKA"/>
    <property type="match status" value="1"/>
</dbReference>
<dbReference type="SMART" id="SM00388">
    <property type="entry name" value="HisKA"/>
    <property type="match status" value="1"/>
</dbReference>
<dbReference type="SUPFAM" id="SSF47384">
    <property type="entry name" value="Homodimeric domain of signal transducing histidine kinase"/>
    <property type="match status" value="1"/>
</dbReference>
<evidence type="ECO:0000256" key="1">
    <source>
        <dbReference type="ARBA" id="ARBA00000085"/>
    </source>
</evidence>
<feature type="compositionally biased region" description="Polar residues" evidence="15">
    <location>
        <begin position="8"/>
        <end position="27"/>
    </location>
</feature>
<reference evidence="20" key="2">
    <citation type="journal article" date="2022" name="Microbiol. Resour. Announc.">
        <title>Metagenome Sequencing to Explore Phylogenomics of Terrestrial Cyanobacteria.</title>
        <authorList>
            <person name="Ward R.D."/>
            <person name="Stajich J.E."/>
            <person name="Johansen J.R."/>
            <person name="Huntemann M."/>
            <person name="Clum A."/>
            <person name="Foster B."/>
            <person name="Foster B."/>
            <person name="Roux S."/>
            <person name="Palaniappan K."/>
            <person name="Varghese N."/>
            <person name="Mukherjee S."/>
            <person name="Reddy T.B.K."/>
            <person name="Daum C."/>
            <person name="Copeland A."/>
            <person name="Chen I.A."/>
            <person name="Ivanova N.N."/>
            <person name="Kyrpides N.C."/>
            <person name="Shapiro N."/>
            <person name="Eloe-Fadrosh E.A."/>
            <person name="Pietrasiak N."/>
        </authorList>
    </citation>
    <scope>NUCLEOTIDE SEQUENCE</scope>
    <source>
        <strain evidence="20">JT2-VF2</strain>
    </source>
</reference>
<proteinExistence type="inferred from homology"/>
<organism evidence="20 21">
    <name type="scientific">Mojavia pulchra JT2-VF2</name>
    <dbReference type="NCBI Taxonomy" id="287848"/>
    <lineage>
        <taxon>Bacteria</taxon>
        <taxon>Bacillati</taxon>
        <taxon>Cyanobacteriota</taxon>
        <taxon>Cyanophyceae</taxon>
        <taxon>Nostocales</taxon>
        <taxon>Nostocaceae</taxon>
    </lineage>
</organism>